<dbReference type="Pfam" id="PF14659">
    <property type="entry name" value="Phage_int_SAM_3"/>
    <property type="match status" value="1"/>
</dbReference>
<dbReference type="Gene3D" id="1.10.443.10">
    <property type="entry name" value="Intergrase catalytic core"/>
    <property type="match status" value="1"/>
</dbReference>
<dbReference type="RefSeq" id="WP_273620348.1">
    <property type="nucleotide sequence ID" value="NZ_CP117418.1"/>
</dbReference>
<evidence type="ECO:0000256" key="4">
    <source>
        <dbReference type="ARBA" id="ARBA00023172"/>
    </source>
</evidence>
<dbReference type="InterPro" id="IPR050808">
    <property type="entry name" value="Phage_Integrase"/>
</dbReference>
<evidence type="ECO:0000259" key="6">
    <source>
        <dbReference type="PROSITE" id="PS51898"/>
    </source>
</evidence>
<evidence type="ECO:0000256" key="1">
    <source>
        <dbReference type="ARBA" id="ARBA00008857"/>
    </source>
</evidence>
<sequence>MNTDIAALPLPLRGEVILRDTAIPALGLRLRCSGARTWVLFAKLAGRTTRETLGNACHIPLAAARRMADQAAINAPLPSLSAPLLGSDARISELWPHFLAVGEAGRWKPGTIRNMRSVADQHILPSLGRTRVRDLTNEQVAQWYLDVAARSTAIRMALSTLSGLMLYAEDHGLREAGSNPCRGLSKKWRGQRGHLLPTATIRALWAALDQLQTRMPDACDAVRLLLLTGARRSEILSLEWDWIVGARAVLKDSKEGPRTIWLNAPARTILDARIDKSSSPFVFPAPKGNGPVKVIDRAWAAIRTEAGIARLRVHDLRHHFASVAVSNGIDLHIVGQVLGHHEIDSTLGYAHLASDALMKSATRVSKVIDRSMRSSPAVQGKRRQPTARVSGGRHD</sequence>
<dbReference type="InterPro" id="IPR011010">
    <property type="entry name" value="DNA_brk_join_enz"/>
</dbReference>
<evidence type="ECO:0000313" key="7">
    <source>
        <dbReference type="EMBL" id="WCT80076.1"/>
    </source>
</evidence>
<dbReference type="InterPro" id="IPR002104">
    <property type="entry name" value="Integrase_catalytic"/>
</dbReference>
<geneLocation type="plasmid" evidence="7 8">
    <name>unnamed1</name>
</geneLocation>
<comment type="similarity">
    <text evidence="1">Belongs to the 'phage' integrase family.</text>
</comment>
<dbReference type="Gene3D" id="3.30.160.390">
    <property type="entry name" value="Integrase, DNA-binding domain"/>
    <property type="match status" value="1"/>
</dbReference>
<reference evidence="7 8" key="1">
    <citation type="submission" date="2023-02" db="EMBL/GenBank/DDBJ databases">
        <title>Genome sequence of Novosphingobium humi KACC 19094.</title>
        <authorList>
            <person name="Kim S."/>
            <person name="Heo J."/>
            <person name="Kwon S.-W."/>
        </authorList>
    </citation>
    <scope>NUCLEOTIDE SEQUENCE [LARGE SCALE GENOMIC DNA]</scope>
    <source>
        <strain evidence="7 8">KACC 19094</strain>
        <plasmid evidence="7 8">unnamed1</plasmid>
    </source>
</reference>
<keyword evidence="7" id="KW-0614">Plasmid</keyword>
<dbReference type="PANTHER" id="PTHR30629:SF2">
    <property type="entry name" value="PROPHAGE INTEGRASE INTS-RELATED"/>
    <property type="match status" value="1"/>
</dbReference>
<dbReference type="PANTHER" id="PTHR30629">
    <property type="entry name" value="PROPHAGE INTEGRASE"/>
    <property type="match status" value="1"/>
</dbReference>
<evidence type="ECO:0000256" key="3">
    <source>
        <dbReference type="ARBA" id="ARBA00023125"/>
    </source>
</evidence>
<proteinExistence type="inferred from homology"/>
<gene>
    <name evidence="7" type="ORF">PQ457_18635</name>
</gene>
<evidence type="ECO:0000256" key="2">
    <source>
        <dbReference type="ARBA" id="ARBA00022908"/>
    </source>
</evidence>
<dbReference type="InterPro" id="IPR013762">
    <property type="entry name" value="Integrase-like_cat_sf"/>
</dbReference>
<name>A0ABY7U433_9SPHN</name>
<keyword evidence="4" id="KW-0233">DNA recombination</keyword>
<protein>
    <submittedName>
        <fullName evidence="7">Tyrosine-type recombinase/integrase</fullName>
    </submittedName>
</protein>
<dbReference type="EMBL" id="CP117418">
    <property type="protein sequence ID" value="WCT80076.1"/>
    <property type="molecule type" value="Genomic_DNA"/>
</dbReference>
<dbReference type="InterPro" id="IPR010998">
    <property type="entry name" value="Integrase_recombinase_N"/>
</dbReference>
<dbReference type="Pfam" id="PF00589">
    <property type="entry name" value="Phage_integrase"/>
    <property type="match status" value="1"/>
</dbReference>
<keyword evidence="8" id="KW-1185">Reference proteome</keyword>
<accession>A0ABY7U433</accession>
<dbReference type="SUPFAM" id="SSF56349">
    <property type="entry name" value="DNA breaking-rejoining enzymes"/>
    <property type="match status" value="1"/>
</dbReference>
<keyword evidence="3" id="KW-0238">DNA-binding</keyword>
<feature type="region of interest" description="Disordered" evidence="5">
    <location>
        <begin position="370"/>
        <end position="395"/>
    </location>
</feature>
<evidence type="ECO:0000313" key="8">
    <source>
        <dbReference type="Proteomes" id="UP001218231"/>
    </source>
</evidence>
<dbReference type="InterPro" id="IPR038488">
    <property type="entry name" value="Integrase_DNA-bd_sf"/>
</dbReference>
<keyword evidence="2" id="KW-0229">DNA integration</keyword>
<evidence type="ECO:0000256" key="5">
    <source>
        <dbReference type="SAM" id="MobiDB-lite"/>
    </source>
</evidence>
<organism evidence="7 8">
    <name type="scientific">Novosphingobium humi</name>
    <dbReference type="NCBI Taxonomy" id="2282397"/>
    <lineage>
        <taxon>Bacteria</taxon>
        <taxon>Pseudomonadati</taxon>
        <taxon>Pseudomonadota</taxon>
        <taxon>Alphaproteobacteria</taxon>
        <taxon>Sphingomonadales</taxon>
        <taxon>Sphingomonadaceae</taxon>
        <taxon>Novosphingobium</taxon>
    </lineage>
</organism>
<dbReference type="CDD" id="cd00796">
    <property type="entry name" value="INT_Rci_Hp1_C"/>
    <property type="match status" value="1"/>
</dbReference>
<dbReference type="Gene3D" id="1.10.150.130">
    <property type="match status" value="1"/>
</dbReference>
<feature type="domain" description="Tyr recombinase" evidence="6">
    <location>
        <begin position="191"/>
        <end position="362"/>
    </location>
</feature>
<dbReference type="Proteomes" id="UP001218231">
    <property type="component" value="Plasmid unnamed1"/>
</dbReference>
<dbReference type="PROSITE" id="PS51898">
    <property type="entry name" value="TYR_RECOMBINASE"/>
    <property type="match status" value="1"/>
</dbReference>
<dbReference type="InterPro" id="IPR004107">
    <property type="entry name" value="Integrase_SAM-like_N"/>
</dbReference>